<dbReference type="InterPro" id="IPR013096">
    <property type="entry name" value="Cupin_2"/>
</dbReference>
<dbReference type="PANTHER" id="PTHR43698">
    <property type="entry name" value="RIBD C-TERMINAL DOMAIN CONTAINING PROTEIN"/>
    <property type="match status" value="1"/>
</dbReference>
<dbReference type="EMBL" id="CP021744">
    <property type="protein sequence ID" value="ARZ66462.1"/>
    <property type="molecule type" value="Genomic_DNA"/>
</dbReference>
<sequence length="140" mass="14659">MYSAGMKIIRTRPDAVAAPSELVTGAVHIDELAAPAPPSRVRVGSVRFAPGARTHWHRHPLGQVLHVTEGAGLVQRRGGPVEPIGVGDTVRIEPGEWHWHGAGATTPMTHLVVQEAAADGTEAEVDEAVTDAEYAAAPAS</sequence>
<evidence type="ECO:0000313" key="3">
    <source>
        <dbReference type="Proteomes" id="UP000195755"/>
    </source>
</evidence>
<dbReference type="Proteomes" id="UP000195755">
    <property type="component" value="Chromosome"/>
</dbReference>
<organism evidence="2 3">
    <name type="scientific">Streptomyces albireticuli</name>
    <dbReference type="NCBI Taxonomy" id="1940"/>
    <lineage>
        <taxon>Bacteria</taxon>
        <taxon>Bacillati</taxon>
        <taxon>Actinomycetota</taxon>
        <taxon>Actinomycetes</taxon>
        <taxon>Kitasatosporales</taxon>
        <taxon>Streptomycetaceae</taxon>
        <taxon>Streptomyces</taxon>
    </lineage>
</organism>
<reference evidence="2 3" key="1">
    <citation type="submission" date="2017-06" db="EMBL/GenBank/DDBJ databases">
        <title>Streptomyces albireticuli Genome sequencing and assembly.</title>
        <authorList>
            <person name="Wang Y."/>
            <person name="Du B."/>
            <person name="Ding Y."/>
            <person name="Liu H."/>
            <person name="Hou Q."/>
            <person name="Liu K."/>
            <person name="Yao L."/>
            <person name="Wang C."/>
        </authorList>
    </citation>
    <scope>NUCLEOTIDE SEQUENCE [LARGE SCALE GENOMIC DNA]</scope>
    <source>
        <strain evidence="2 3">MDJK11</strain>
    </source>
</reference>
<evidence type="ECO:0000259" key="1">
    <source>
        <dbReference type="Pfam" id="PF07883"/>
    </source>
</evidence>
<evidence type="ECO:0000313" key="2">
    <source>
        <dbReference type="EMBL" id="ARZ66462.1"/>
    </source>
</evidence>
<accession>A0A1Z2KWN8</accession>
<dbReference type="KEGG" id="salj:SMD11_0796"/>
<dbReference type="AlphaFoldDB" id="A0A1Z2KWN8"/>
<dbReference type="CDD" id="cd02233">
    <property type="entry name" value="cupin_HNL-like"/>
    <property type="match status" value="1"/>
</dbReference>
<dbReference type="PANTHER" id="PTHR43698:SF1">
    <property type="entry name" value="BLL4564 PROTEIN"/>
    <property type="match status" value="1"/>
</dbReference>
<dbReference type="InterPro" id="IPR011051">
    <property type="entry name" value="RmlC_Cupin_sf"/>
</dbReference>
<dbReference type="SUPFAM" id="SSF51182">
    <property type="entry name" value="RmlC-like cupins"/>
    <property type="match status" value="1"/>
</dbReference>
<dbReference type="Pfam" id="PF07883">
    <property type="entry name" value="Cupin_2"/>
    <property type="match status" value="1"/>
</dbReference>
<proteinExistence type="predicted"/>
<protein>
    <submittedName>
        <fullName evidence="2">Cupin</fullName>
    </submittedName>
</protein>
<dbReference type="Gene3D" id="2.60.120.10">
    <property type="entry name" value="Jelly Rolls"/>
    <property type="match status" value="1"/>
</dbReference>
<dbReference type="InterPro" id="IPR047263">
    <property type="entry name" value="HNL-like_cupin"/>
</dbReference>
<dbReference type="InterPro" id="IPR014710">
    <property type="entry name" value="RmlC-like_jellyroll"/>
</dbReference>
<feature type="domain" description="Cupin type-2" evidence="1">
    <location>
        <begin position="46"/>
        <end position="113"/>
    </location>
</feature>
<gene>
    <name evidence="2" type="ORF">SMD11_0796</name>
</gene>
<name>A0A1Z2KWN8_9ACTN</name>